<dbReference type="AlphaFoldDB" id="D8S418"/>
<accession>D8S418</accession>
<evidence type="ECO:0000256" key="6">
    <source>
        <dbReference type="ARBA" id="ARBA00022777"/>
    </source>
</evidence>
<protein>
    <recommendedName>
        <fullName evidence="3">adenylate kinase</fullName>
        <ecNumber evidence="3">2.7.4.3</ecNumber>
    </recommendedName>
</protein>
<dbReference type="PRINTS" id="PR00094">
    <property type="entry name" value="ADENYLTKNASE"/>
</dbReference>
<dbReference type="InParanoid" id="D8S418"/>
<dbReference type="GO" id="GO:0005739">
    <property type="term" value="C:mitochondrion"/>
    <property type="evidence" value="ECO:0000318"/>
    <property type="project" value="GO_Central"/>
</dbReference>
<evidence type="ECO:0000256" key="2">
    <source>
        <dbReference type="ARBA" id="ARBA00007220"/>
    </source>
</evidence>
<dbReference type="NCBIfam" id="TIGR01351">
    <property type="entry name" value="adk"/>
    <property type="match status" value="1"/>
</dbReference>
<gene>
    <name evidence="8" type="ORF">SELMODRAFT_108182</name>
</gene>
<dbReference type="KEGG" id="smo:SELMODRAFT_108182"/>
<dbReference type="SUPFAM" id="SSF52540">
    <property type="entry name" value="P-loop containing nucleoside triphosphate hydrolases"/>
    <property type="match status" value="1"/>
</dbReference>
<keyword evidence="4 7" id="KW-0808">Transferase</keyword>
<dbReference type="Gene3D" id="3.40.50.300">
    <property type="entry name" value="P-loop containing nucleotide triphosphate hydrolases"/>
    <property type="match status" value="1"/>
</dbReference>
<evidence type="ECO:0000256" key="1">
    <source>
        <dbReference type="ARBA" id="ARBA00000582"/>
    </source>
</evidence>
<dbReference type="GO" id="GO:0005737">
    <property type="term" value="C:cytoplasm"/>
    <property type="evidence" value="ECO:0000318"/>
    <property type="project" value="GO_Central"/>
</dbReference>
<evidence type="ECO:0000313" key="8">
    <source>
        <dbReference type="EMBL" id="EFJ20852.1"/>
    </source>
</evidence>
<keyword evidence="9" id="KW-1185">Reference proteome</keyword>
<comment type="catalytic activity">
    <reaction evidence="1">
        <text>AMP + ATP = 2 ADP</text>
        <dbReference type="Rhea" id="RHEA:12973"/>
        <dbReference type="ChEBI" id="CHEBI:30616"/>
        <dbReference type="ChEBI" id="CHEBI:456215"/>
        <dbReference type="ChEBI" id="CHEBI:456216"/>
        <dbReference type="EC" id="2.7.4.3"/>
    </reaction>
</comment>
<dbReference type="GO" id="GO:0005524">
    <property type="term" value="F:ATP binding"/>
    <property type="evidence" value="ECO:0007669"/>
    <property type="project" value="InterPro"/>
</dbReference>
<dbReference type="PANTHER" id="PTHR23359">
    <property type="entry name" value="NUCLEOTIDE KINASE"/>
    <property type="match status" value="1"/>
</dbReference>
<dbReference type="PROSITE" id="PS00113">
    <property type="entry name" value="ADENYLATE_KINASE"/>
    <property type="match status" value="1"/>
</dbReference>
<dbReference type="eggNOG" id="KOG3078">
    <property type="taxonomic scope" value="Eukaryota"/>
</dbReference>
<evidence type="ECO:0000256" key="3">
    <source>
        <dbReference type="ARBA" id="ARBA00012955"/>
    </source>
</evidence>
<reference evidence="8 9" key="1">
    <citation type="journal article" date="2011" name="Science">
        <title>The Selaginella genome identifies genetic changes associated with the evolution of vascular plants.</title>
        <authorList>
            <person name="Banks J.A."/>
            <person name="Nishiyama T."/>
            <person name="Hasebe M."/>
            <person name="Bowman J.L."/>
            <person name="Gribskov M."/>
            <person name="dePamphilis C."/>
            <person name="Albert V.A."/>
            <person name="Aono N."/>
            <person name="Aoyama T."/>
            <person name="Ambrose B.A."/>
            <person name="Ashton N.W."/>
            <person name="Axtell M.J."/>
            <person name="Barker E."/>
            <person name="Barker M.S."/>
            <person name="Bennetzen J.L."/>
            <person name="Bonawitz N.D."/>
            <person name="Chapple C."/>
            <person name="Cheng C."/>
            <person name="Correa L.G."/>
            <person name="Dacre M."/>
            <person name="DeBarry J."/>
            <person name="Dreyer I."/>
            <person name="Elias M."/>
            <person name="Engstrom E.M."/>
            <person name="Estelle M."/>
            <person name="Feng L."/>
            <person name="Finet C."/>
            <person name="Floyd S.K."/>
            <person name="Frommer W.B."/>
            <person name="Fujita T."/>
            <person name="Gramzow L."/>
            <person name="Gutensohn M."/>
            <person name="Harholt J."/>
            <person name="Hattori M."/>
            <person name="Heyl A."/>
            <person name="Hirai T."/>
            <person name="Hiwatashi Y."/>
            <person name="Ishikawa M."/>
            <person name="Iwata M."/>
            <person name="Karol K.G."/>
            <person name="Koehler B."/>
            <person name="Kolukisaoglu U."/>
            <person name="Kubo M."/>
            <person name="Kurata T."/>
            <person name="Lalonde S."/>
            <person name="Li K."/>
            <person name="Li Y."/>
            <person name="Litt A."/>
            <person name="Lyons E."/>
            <person name="Manning G."/>
            <person name="Maruyama T."/>
            <person name="Michael T.P."/>
            <person name="Mikami K."/>
            <person name="Miyazaki S."/>
            <person name="Morinaga S."/>
            <person name="Murata T."/>
            <person name="Mueller-Roeber B."/>
            <person name="Nelson D.R."/>
            <person name="Obara M."/>
            <person name="Oguri Y."/>
            <person name="Olmstead R.G."/>
            <person name="Onodera N."/>
            <person name="Petersen B.L."/>
            <person name="Pils B."/>
            <person name="Prigge M."/>
            <person name="Rensing S.A."/>
            <person name="Riano-Pachon D.M."/>
            <person name="Roberts A.W."/>
            <person name="Sato Y."/>
            <person name="Scheller H.V."/>
            <person name="Schulz B."/>
            <person name="Schulz C."/>
            <person name="Shakirov E.V."/>
            <person name="Shibagaki N."/>
            <person name="Shinohara N."/>
            <person name="Shippen D.E."/>
            <person name="Soerensen I."/>
            <person name="Sotooka R."/>
            <person name="Sugimoto N."/>
            <person name="Sugita M."/>
            <person name="Sumikawa N."/>
            <person name="Tanurdzic M."/>
            <person name="Theissen G."/>
            <person name="Ulvskov P."/>
            <person name="Wakazuki S."/>
            <person name="Weng J.K."/>
            <person name="Willats W.W."/>
            <person name="Wipf D."/>
            <person name="Wolf P.G."/>
            <person name="Yang L."/>
            <person name="Zimmer A.D."/>
            <person name="Zhu Q."/>
            <person name="Mitros T."/>
            <person name="Hellsten U."/>
            <person name="Loque D."/>
            <person name="Otillar R."/>
            <person name="Salamov A."/>
            <person name="Schmutz J."/>
            <person name="Shapiro H."/>
            <person name="Lindquist E."/>
            <person name="Lucas S."/>
            <person name="Rokhsar D."/>
            <person name="Grigoriev I.V."/>
        </authorList>
    </citation>
    <scope>NUCLEOTIDE SEQUENCE [LARGE SCALE GENOMIC DNA]</scope>
</reference>
<evidence type="ECO:0000313" key="9">
    <source>
        <dbReference type="Proteomes" id="UP000001514"/>
    </source>
</evidence>
<dbReference type="EC" id="2.7.4.3" evidence="3"/>
<dbReference type="InterPro" id="IPR000850">
    <property type="entry name" value="Adenylat/UMP-CMP_kin"/>
</dbReference>
<dbReference type="HOGENOM" id="CLU_032354_2_2_1"/>
<dbReference type="CDD" id="cd01428">
    <property type="entry name" value="ADK"/>
    <property type="match status" value="1"/>
</dbReference>
<dbReference type="OMA" id="HCATKLI"/>
<proteinExistence type="inferred from homology"/>
<dbReference type="InterPro" id="IPR027417">
    <property type="entry name" value="P-loop_NTPase"/>
</dbReference>
<dbReference type="InterPro" id="IPR033690">
    <property type="entry name" value="Adenylat_kinase_CS"/>
</dbReference>
<dbReference type="STRING" id="88036.D8S418"/>
<name>D8S418_SELML</name>
<evidence type="ECO:0000256" key="5">
    <source>
        <dbReference type="ARBA" id="ARBA00022741"/>
    </source>
</evidence>
<dbReference type="Pfam" id="PF00406">
    <property type="entry name" value="ADK"/>
    <property type="match status" value="1"/>
</dbReference>
<dbReference type="EMBL" id="GL377601">
    <property type="protein sequence ID" value="EFJ20852.1"/>
    <property type="molecule type" value="Genomic_DNA"/>
</dbReference>
<sequence length="241" mass="26791">MQWVFLGCPGVGKGTYASRLALGLRVPHIAMGDLVRQELKRDSPLSKELKDLVSRGKLLPDELVLGLLTKRLEEASANQDVGFILDGFPRTASQAKTLDSIASITLVVNLRLREDVLVAKCLGRRICSQCHGNFNVANVDVPETETLPRIFMPAILPPPRCLKKMTMRSDDTEEVIRERVRIYSLESRPVEDYYRAQGKLLDFEILGGIPETWPRLLSALNLQGKIANTSLVSAEKQKIAA</sequence>
<comment type="similarity">
    <text evidence="2 7">Belongs to the adenylate kinase family.</text>
</comment>
<evidence type="ECO:0000256" key="7">
    <source>
        <dbReference type="RuleBase" id="RU003330"/>
    </source>
</evidence>
<dbReference type="Proteomes" id="UP000001514">
    <property type="component" value="Unassembled WGS sequence"/>
</dbReference>
<dbReference type="OrthoDB" id="439792at2759"/>
<dbReference type="InterPro" id="IPR006259">
    <property type="entry name" value="Adenyl_kin_sub"/>
</dbReference>
<evidence type="ECO:0000256" key="4">
    <source>
        <dbReference type="ARBA" id="ARBA00022679"/>
    </source>
</evidence>
<dbReference type="HAMAP" id="MF_00235">
    <property type="entry name" value="Adenylate_kinase_Adk"/>
    <property type="match status" value="1"/>
</dbReference>
<dbReference type="FunCoup" id="D8S418">
    <property type="interactions" value="812"/>
</dbReference>
<keyword evidence="5" id="KW-0547">Nucleotide-binding</keyword>
<dbReference type="Gramene" id="EFJ20852">
    <property type="protein sequence ID" value="EFJ20852"/>
    <property type="gene ID" value="SELMODRAFT_108182"/>
</dbReference>
<dbReference type="GO" id="GO:0004017">
    <property type="term" value="F:AMP kinase activity"/>
    <property type="evidence" value="ECO:0000318"/>
    <property type="project" value="GO_Central"/>
</dbReference>
<organism evidence="9">
    <name type="scientific">Selaginella moellendorffii</name>
    <name type="common">Spikemoss</name>
    <dbReference type="NCBI Taxonomy" id="88036"/>
    <lineage>
        <taxon>Eukaryota</taxon>
        <taxon>Viridiplantae</taxon>
        <taxon>Streptophyta</taxon>
        <taxon>Embryophyta</taxon>
        <taxon>Tracheophyta</taxon>
        <taxon>Lycopodiopsida</taxon>
        <taxon>Selaginellales</taxon>
        <taxon>Selaginellaceae</taxon>
        <taxon>Selaginella</taxon>
    </lineage>
</organism>
<keyword evidence="6 7" id="KW-0418">Kinase</keyword>